<organism evidence="11 13">
    <name type="scientific">Didymodactylos carnosus</name>
    <dbReference type="NCBI Taxonomy" id="1234261"/>
    <lineage>
        <taxon>Eukaryota</taxon>
        <taxon>Metazoa</taxon>
        <taxon>Spiralia</taxon>
        <taxon>Gnathifera</taxon>
        <taxon>Rotifera</taxon>
        <taxon>Eurotatoria</taxon>
        <taxon>Bdelloidea</taxon>
        <taxon>Philodinida</taxon>
        <taxon>Philodinidae</taxon>
        <taxon>Didymodactylos</taxon>
    </lineage>
</organism>
<dbReference type="InterPro" id="IPR015919">
    <property type="entry name" value="Cadherin-like_sf"/>
</dbReference>
<evidence type="ECO:0000256" key="8">
    <source>
        <dbReference type="PROSITE-ProRule" id="PRU00043"/>
    </source>
</evidence>
<keyword evidence="6 9" id="KW-0472">Membrane</keyword>
<dbReference type="EMBL" id="CAJNOQ010010195">
    <property type="protein sequence ID" value="CAF1245485.1"/>
    <property type="molecule type" value="Genomic_DNA"/>
</dbReference>
<dbReference type="InterPro" id="IPR050174">
    <property type="entry name" value="Protocadherin/Cadherin-CA"/>
</dbReference>
<dbReference type="SMART" id="SM00112">
    <property type="entry name" value="CA"/>
    <property type="match status" value="5"/>
</dbReference>
<comment type="caution">
    <text evidence="11">The sequence shown here is derived from an EMBL/GenBank/DDBJ whole genome shotgun (WGS) entry which is preliminary data.</text>
</comment>
<evidence type="ECO:0000256" key="3">
    <source>
        <dbReference type="ARBA" id="ARBA00022737"/>
    </source>
</evidence>
<evidence type="ECO:0000256" key="1">
    <source>
        <dbReference type="ARBA" id="ARBA00004167"/>
    </source>
</evidence>
<proteinExistence type="predicted"/>
<dbReference type="OrthoDB" id="6252479at2759"/>
<dbReference type="InterPro" id="IPR020894">
    <property type="entry name" value="Cadherin_CS"/>
</dbReference>
<evidence type="ECO:0000256" key="7">
    <source>
        <dbReference type="ARBA" id="ARBA00023180"/>
    </source>
</evidence>
<dbReference type="PANTHER" id="PTHR24028:SF146">
    <property type="entry name" value="CADHERIN 96CB, ISOFORM D-RELATED"/>
    <property type="match status" value="1"/>
</dbReference>
<dbReference type="EMBL" id="CAJOBC010012189">
    <property type="protein sequence ID" value="CAF4011211.1"/>
    <property type="molecule type" value="Genomic_DNA"/>
</dbReference>
<feature type="domain" description="Cadherin" evidence="10">
    <location>
        <begin position="564"/>
        <end position="665"/>
    </location>
</feature>
<feature type="transmembrane region" description="Helical" evidence="9">
    <location>
        <begin position="812"/>
        <end position="839"/>
    </location>
</feature>
<comment type="subcellular location">
    <subcellularLocation>
        <location evidence="1">Membrane</location>
        <topology evidence="1">Single-pass membrane protein</topology>
    </subcellularLocation>
</comment>
<reference evidence="11" key="1">
    <citation type="submission" date="2021-02" db="EMBL/GenBank/DDBJ databases">
        <authorList>
            <person name="Nowell W R."/>
        </authorList>
    </citation>
    <scope>NUCLEOTIDE SEQUENCE</scope>
</reference>
<dbReference type="GO" id="GO:0005886">
    <property type="term" value="C:plasma membrane"/>
    <property type="evidence" value="ECO:0007669"/>
    <property type="project" value="InterPro"/>
</dbReference>
<dbReference type="PRINTS" id="PR00205">
    <property type="entry name" value="CADHERIN"/>
</dbReference>
<dbReference type="Proteomes" id="UP000663829">
    <property type="component" value="Unassembled WGS sequence"/>
</dbReference>
<dbReference type="CDD" id="cd11304">
    <property type="entry name" value="Cadherin_repeat"/>
    <property type="match status" value="5"/>
</dbReference>
<keyword evidence="5 9" id="KW-1133">Transmembrane helix</keyword>
<keyword evidence="7" id="KW-0325">Glycoprotein</keyword>
<evidence type="ECO:0000256" key="4">
    <source>
        <dbReference type="ARBA" id="ARBA00022837"/>
    </source>
</evidence>
<dbReference type="GO" id="GO:0007156">
    <property type="term" value="P:homophilic cell adhesion via plasma membrane adhesion molecules"/>
    <property type="evidence" value="ECO:0007669"/>
    <property type="project" value="InterPro"/>
</dbReference>
<feature type="domain" description="Cadherin" evidence="10">
    <location>
        <begin position="707"/>
        <end position="793"/>
    </location>
</feature>
<evidence type="ECO:0000256" key="6">
    <source>
        <dbReference type="ARBA" id="ARBA00023136"/>
    </source>
</evidence>
<evidence type="ECO:0000313" key="11">
    <source>
        <dbReference type="EMBL" id="CAF1245485.1"/>
    </source>
</evidence>
<dbReference type="FunFam" id="2.60.40.60:FF:000020">
    <property type="entry name" value="Dachsous cadherin-related 1b"/>
    <property type="match status" value="1"/>
</dbReference>
<dbReference type="Gene3D" id="2.60.40.60">
    <property type="entry name" value="Cadherins"/>
    <property type="match status" value="6"/>
</dbReference>
<evidence type="ECO:0000256" key="2">
    <source>
        <dbReference type="ARBA" id="ARBA00022692"/>
    </source>
</evidence>
<keyword evidence="3" id="KW-0677">Repeat</keyword>
<dbReference type="PROSITE" id="PS00232">
    <property type="entry name" value="CADHERIN_1"/>
    <property type="match status" value="1"/>
</dbReference>
<dbReference type="SUPFAM" id="SSF49313">
    <property type="entry name" value="Cadherin-like"/>
    <property type="match status" value="6"/>
</dbReference>
<feature type="domain" description="Cadherin" evidence="10">
    <location>
        <begin position="240"/>
        <end position="343"/>
    </location>
</feature>
<gene>
    <name evidence="11" type="ORF">GPM918_LOCUS25870</name>
    <name evidence="12" type="ORF">SRO942_LOCUS25929</name>
</gene>
<evidence type="ECO:0000259" key="10">
    <source>
        <dbReference type="PROSITE" id="PS50268"/>
    </source>
</evidence>
<dbReference type="GO" id="GO:0005509">
    <property type="term" value="F:calcium ion binding"/>
    <property type="evidence" value="ECO:0007669"/>
    <property type="project" value="UniProtKB-UniRule"/>
</dbReference>
<protein>
    <recommendedName>
        <fullName evidence="10">Cadherin domain-containing protein</fullName>
    </recommendedName>
</protein>
<evidence type="ECO:0000313" key="13">
    <source>
        <dbReference type="Proteomes" id="UP000663829"/>
    </source>
</evidence>
<dbReference type="Pfam" id="PF00028">
    <property type="entry name" value="Cadherin"/>
    <property type="match status" value="5"/>
</dbReference>
<name>A0A814ZRY5_9BILA</name>
<evidence type="ECO:0000313" key="12">
    <source>
        <dbReference type="EMBL" id="CAF4011211.1"/>
    </source>
</evidence>
<dbReference type="InterPro" id="IPR002126">
    <property type="entry name" value="Cadherin-like_dom"/>
</dbReference>
<keyword evidence="4 8" id="KW-0106">Calcium</keyword>
<feature type="domain" description="Cadherin" evidence="10">
    <location>
        <begin position="361"/>
        <end position="459"/>
    </location>
</feature>
<evidence type="ECO:0000256" key="9">
    <source>
        <dbReference type="SAM" id="Phobius"/>
    </source>
</evidence>
<sequence length="885" mass="102409">MFISFHRSVVTTSIHTCKDICHLNVYVHENTPVENLKWNLIDLLKQHVNTSNYYFEQLQFSLSITTIANYFELSSSILSYKHHQLDREEFCKLNLCSYDQYQCNLSFSIFSQTSFFIVFQLIVQDQNDIIPIFDQSNIDIVIRENLQPFYHYQLPIARDLDSNMYNIDKYSFVNNEFSYIFELVYINRELNLKVLKTLDCEQRSSYKLTIIAQDKGGQKSNILLCNVTVGDFNEFQPKFEKNSYTKYINENFLVNDTVITVSATDADCYDKTIVYSLLSDSSTTLPFQINSKTGETLLKYPLDYEQQSIYRFRVKAANEDGITNSIVPITIHVLDVNDNEPQIYTNILADYKTNNRRENDKDNFESLIVNDNISVDQVIGTILVKDDDSTKINKQLTVNILSCSLSITNCPLVLDRDSMTIRIAKTLDTEQEDTYRIVLEAHDHGIPPLSSQRHLLLYIRQRPRFSQKEYNFRLSTLSLPGTIIGQVEAHSTESRLTHYTIISVTNLVDIDSANGTIYLKEFIQNEHVLNLTVQATNTQNRVLFDQTIVLIHMYHYHNCSPVFQRLSYNFNASELRAPPFEIGQVQATDCISNNTSSITYTFVETDLVPFRINHDNGILTVTHELDRETIDKYDLHIMAINENRQTSKVRVIVHVTDKNDHIPTFIDNDTERYIYVSSIQIFTSSSSTSLIRRHNNDIDSSLITEYVATVNAIDMDDGPNGKINYYFSNNDAYHHFHLYNNGSIYLYNRKHLNVPYRLEIYAKDNGQPALTSKNSIVFYVCDVNRKYECNEHYQDEKLISTLLLDQPSKTNYYLGSLFIMIAIICFVFIVISCITYHIFLKVKYSTKSNGQSYNCRVEAKKNLIVSDSEYDNQTTTNGHLKSVSV</sequence>
<dbReference type="PROSITE" id="PS50268">
    <property type="entry name" value="CADHERIN_2"/>
    <property type="match status" value="6"/>
</dbReference>
<keyword evidence="2 9" id="KW-0812">Transmembrane</keyword>
<feature type="domain" description="Cadherin" evidence="10">
    <location>
        <begin position="134"/>
        <end position="239"/>
    </location>
</feature>
<keyword evidence="13" id="KW-1185">Reference proteome</keyword>
<dbReference type="AlphaFoldDB" id="A0A814ZRY5"/>
<dbReference type="PANTHER" id="PTHR24028">
    <property type="entry name" value="CADHERIN-87A"/>
    <property type="match status" value="1"/>
</dbReference>
<dbReference type="Proteomes" id="UP000681722">
    <property type="component" value="Unassembled WGS sequence"/>
</dbReference>
<accession>A0A814ZRY5</accession>
<evidence type="ECO:0000256" key="5">
    <source>
        <dbReference type="ARBA" id="ARBA00022989"/>
    </source>
</evidence>
<feature type="domain" description="Cadherin" evidence="10">
    <location>
        <begin position="466"/>
        <end position="563"/>
    </location>
</feature>